<feature type="domain" description="N-acetyltransferase" evidence="1">
    <location>
        <begin position="3"/>
        <end position="210"/>
    </location>
</feature>
<accession>A0A135T3W6</accession>
<sequence length="215" mass="24507">MPIEIRTALESDLKRCAEVGHVAFGKSPFTKIMFPGHVPKDGFLGLRTTDLIRQLRDDPTVRMFVAVDTERRGECAIVGFAKWHVYEHGMPLSTGKLHSWGKSCNEEACSLVFGGVGLMRDRLMAYKPCVYLHILVTEPQYQHRGVGQHLLAFGIQESLRLEVPIYLEATEAGHSLYQKVGFDDIEVHRADLTKFGEHRPHMIWGMIREPYSWFP</sequence>
<dbReference type="PANTHER" id="PTHR42791">
    <property type="entry name" value="GNAT FAMILY ACETYLTRANSFERASE"/>
    <property type="match status" value="1"/>
</dbReference>
<dbReference type="CDD" id="cd04301">
    <property type="entry name" value="NAT_SF"/>
    <property type="match status" value="1"/>
</dbReference>
<dbReference type="Proteomes" id="UP000070328">
    <property type="component" value="Unassembled WGS sequence"/>
</dbReference>
<dbReference type="GO" id="GO:0016747">
    <property type="term" value="F:acyltransferase activity, transferring groups other than amino-acyl groups"/>
    <property type="evidence" value="ECO:0007669"/>
    <property type="project" value="InterPro"/>
</dbReference>
<dbReference type="AlphaFoldDB" id="A0A135T3W6"/>
<dbReference type="InterPro" id="IPR016181">
    <property type="entry name" value="Acyl_CoA_acyltransferase"/>
</dbReference>
<dbReference type="EMBL" id="JFBX01000290">
    <property type="protein sequence ID" value="KXH42849.1"/>
    <property type="molecule type" value="Genomic_DNA"/>
</dbReference>
<protein>
    <submittedName>
        <fullName evidence="2">Acetyltransferase</fullName>
    </submittedName>
</protein>
<reference evidence="2 3" key="1">
    <citation type="submission" date="2014-02" db="EMBL/GenBank/DDBJ databases">
        <title>The genome sequence of Colletotrichum simmondsii CBS122122.</title>
        <authorList>
            <person name="Baroncelli R."/>
            <person name="Thon M.R."/>
        </authorList>
    </citation>
    <scope>NUCLEOTIDE SEQUENCE [LARGE SCALE GENOMIC DNA]</scope>
    <source>
        <strain evidence="2 3">CBS122122</strain>
    </source>
</reference>
<dbReference type="OrthoDB" id="410198at2759"/>
<dbReference type="InterPro" id="IPR000182">
    <property type="entry name" value="GNAT_dom"/>
</dbReference>
<keyword evidence="3" id="KW-1185">Reference proteome</keyword>
<evidence type="ECO:0000313" key="3">
    <source>
        <dbReference type="Proteomes" id="UP000070328"/>
    </source>
</evidence>
<dbReference type="Pfam" id="PF13508">
    <property type="entry name" value="Acetyltransf_7"/>
    <property type="match status" value="1"/>
</dbReference>
<dbReference type="InterPro" id="IPR052523">
    <property type="entry name" value="Trichothecene_AcTrans"/>
</dbReference>
<name>A0A135T3W6_9PEZI</name>
<evidence type="ECO:0000259" key="1">
    <source>
        <dbReference type="PROSITE" id="PS51186"/>
    </source>
</evidence>
<dbReference type="Gene3D" id="3.40.630.30">
    <property type="match status" value="1"/>
</dbReference>
<dbReference type="PROSITE" id="PS51186">
    <property type="entry name" value="GNAT"/>
    <property type="match status" value="1"/>
</dbReference>
<dbReference type="PANTHER" id="PTHR42791:SF14">
    <property type="entry name" value="N-ACETYLTRANSFERASE DOMAIN-CONTAINING PROTEIN"/>
    <property type="match status" value="1"/>
</dbReference>
<gene>
    <name evidence="2" type="ORF">CSIM01_05957</name>
</gene>
<comment type="caution">
    <text evidence="2">The sequence shown here is derived from an EMBL/GenBank/DDBJ whole genome shotgun (WGS) entry which is preliminary data.</text>
</comment>
<dbReference type="SUPFAM" id="SSF55729">
    <property type="entry name" value="Acyl-CoA N-acyltransferases (Nat)"/>
    <property type="match status" value="1"/>
</dbReference>
<proteinExistence type="predicted"/>
<keyword evidence="2" id="KW-0808">Transferase</keyword>
<evidence type="ECO:0000313" key="2">
    <source>
        <dbReference type="EMBL" id="KXH42849.1"/>
    </source>
</evidence>
<organism evidence="2 3">
    <name type="scientific">Colletotrichum simmondsii</name>
    <dbReference type="NCBI Taxonomy" id="703756"/>
    <lineage>
        <taxon>Eukaryota</taxon>
        <taxon>Fungi</taxon>
        <taxon>Dikarya</taxon>
        <taxon>Ascomycota</taxon>
        <taxon>Pezizomycotina</taxon>
        <taxon>Sordariomycetes</taxon>
        <taxon>Hypocreomycetidae</taxon>
        <taxon>Glomerellales</taxon>
        <taxon>Glomerellaceae</taxon>
        <taxon>Colletotrichum</taxon>
        <taxon>Colletotrichum acutatum species complex</taxon>
    </lineage>
</organism>